<dbReference type="PANTHER" id="PTHR11941">
    <property type="entry name" value="ENOYL-COA HYDRATASE-RELATED"/>
    <property type="match status" value="1"/>
</dbReference>
<dbReference type="InterPro" id="IPR029045">
    <property type="entry name" value="ClpP/crotonase-like_dom_sf"/>
</dbReference>
<dbReference type="EMBL" id="JRUN01000008">
    <property type="protein sequence ID" value="KHD86273.1"/>
    <property type="molecule type" value="Genomic_DNA"/>
</dbReference>
<dbReference type="OrthoDB" id="9775794at2"/>
<organism evidence="4 5">
    <name type="scientific">Heyndrickxia ginsengihumi</name>
    <dbReference type="NCBI Taxonomy" id="363870"/>
    <lineage>
        <taxon>Bacteria</taxon>
        <taxon>Bacillati</taxon>
        <taxon>Bacillota</taxon>
        <taxon>Bacilli</taxon>
        <taxon>Bacillales</taxon>
        <taxon>Bacillaceae</taxon>
        <taxon>Heyndrickxia</taxon>
    </lineage>
</organism>
<evidence type="ECO:0000256" key="3">
    <source>
        <dbReference type="RuleBase" id="RU003707"/>
    </source>
</evidence>
<dbReference type="FunFam" id="1.10.12.10:FF:000001">
    <property type="entry name" value="Probable enoyl-CoA hydratase, mitochondrial"/>
    <property type="match status" value="1"/>
</dbReference>
<comment type="similarity">
    <text evidence="1 3">Belongs to the enoyl-CoA hydratase/isomerase family.</text>
</comment>
<dbReference type="AlphaFoldDB" id="A0A0A6VFR4"/>
<keyword evidence="2" id="KW-0456">Lyase</keyword>
<dbReference type="RefSeq" id="WP_035353582.1">
    <property type="nucleotide sequence ID" value="NZ_JAMAUG010000032.1"/>
</dbReference>
<dbReference type="InterPro" id="IPR014748">
    <property type="entry name" value="Enoyl-CoA_hydra_C"/>
</dbReference>
<evidence type="ECO:0000256" key="2">
    <source>
        <dbReference type="ARBA" id="ARBA00023239"/>
    </source>
</evidence>
<dbReference type="Gene3D" id="1.10.12.10">
    <property type="entry name" value="Lyase 2-enoyl-coa Hydratase, Chain A, domain 2"/>
    <property type="match status" value="1"/>
</dbReference>
<sequence length="263" mass="28843">MNKKQVVSWDKQDQIATIKIDNPPVNVLSKAVIEQLNIVIDEIENDYNIKVVIVTGEGEKAFVAGGNIKEFPDWIGKGVELGKEKSLWLQRPLNRIERLPQPTIAAINGAALGGGCELALCCDIRVAEEQIKIGLPEITLGLFPGAGGTQRLARLIGKAKAKEMIFTGKPLSADEARQAGLVNHVVSKGKSLQKAVELAQSICQYSLPVLSSAKRSIDEGYEQRLEDGLITEAEYFGYVFQTKDVKEGVEAFIQKRAPRFIDQ</sequence>
<dbReference type="GO" id="GO:0006635">
    <property type="term" value="P:fatty acid beta-oxidation"/>
    <property type="evidence" value="ECO:0007669"/>
    <property type="project" value="TreeGrafter"/>
</dbReference>
<proteinExistence type="inferred from homology"/>
<dbReference type="InterPro" id="IPR018376">
    <property type="entry name" value="Enoyl-CoA_hyd/isom_CS"/>
</dbReference>
<reference evidence="4 5" key="1">
    <citation type="submission" date="2014-10" db="EMBL/GenBank/DDBJ databases">
        <title>Draft genome of phytase producing Bacillus ginsengihumi strain M2.11.</title>
        <authorList>
            <person name="Toymentseva A."/>
            <person name="Boulygina E.A."/>
            <person name="Kazakov S.V."/>
            <person name="Kayumov I."/>
            <person name="Suleimanova A.D."/>
            <person name="Mardanova A.M."/>
            <person name="Maria S.N."/>
            <person name="Sergey M.Y."/>
            <person name="Sharipova M.R."/>
        </authorList>
    </citation>
    <scope>NUCLEOTIDE SEQUENCE [LARGE SCALE GENOMIC DNA]</scope>
    <source>
        <strain evidence="4 5">M2.11</strain>
    </source>
</reference>
<dbReference type="PROSITE" id="PS00166">
    <property type="entry name" value="ENOYL_COA_HYDRATASE"/>
    <property type="match status" value="1"/>
</dbReference>
<evidence type="ECO:0000313" key="5">
    <source>
        <dbReference type="Proteomes" id="UP000030588"/>
    </source>
</evidence>
<name>A0A0A6VFR4_9BACI</name>
<dbReference type="Proteomes" id="UP000030588">
    <property type="component" value="Unassembled WGS sequence"/>
</dbReference>
<evidence type="ECO:0000256" key="1">
    <source>
        <dbReference type="ARBA" id="ARBA00005254"/>
    </source>
</evidence>
<protein>
    <submittedName>
        <fullName evidence="4">Enoyl-CoA hydratase</fullName>
    </submittedName>
</protein>
<dbReference type="Gene3D" id="3.90.226.10">
    <property type="entry name" value="2-enoyl-CoA Hydratase, Chain A, domain 1"/>
    <property type="match status" value="1"/>
</dbReference>
<gene>
    <name evidence="4" type="ORF">NG54_04485</name>
</gene>
<comment type="caution">
    <text evidence="4">The sequence shown here is derived from an EMBL/GenBank/DDBJ whole genome shotgun (WGS) entry which is preliminary data.</text>
</comment>
<dbReference type="Pfam" id="PF00378">
    <property type="entry name" value="ECH_1"/>
    <property type="match status" value="1"/>
</dbReference>
<evidence type="ECO:0000313" key="4">
    <source>
        <dbReference type="EMBL" id="KHD86273.1"/>
    </source>
</evidence>
<dbReference type="STRING" id="363870.NG54_04485"/>
<dbReference type="GO" id="GO:0016836">
    <property type="term" value="F:hydro-lyase activity"/>
    <property type="evidence" value="ECO:0007669"/>
    <property type="project" value="UniProtKB-ARBA"/>
</dbReference>
<accession>A0A0A6VFR4</accession>
<dbReference type="SUPFAM" id="SSF52096">
    <property type="entry name" value="ClpP/crotonase"/>
    <property type="match status" value="1"/>
</dbReference>
<dbReference type="FunFam" id="3.90.226.10:FF:000009">
    <property type="entry name" value="Carnitinyl-CoA dehydratase"/>
    <property type="match status" value="1"/>
</dbReference>
<dbReference type="PANTHER" id="PTHR11941:SF54">
    <property type="entry name" value="ENOYL-COA HYDRATASE, MITOCHONDRIAL"/>
    <property type="match status" value="1"/>
</dbReference>
<dbReference type="InterPro" id="IPR001753">
    <property type="entry name" value="Enoyl-CoA_hydra/iso"/>
</dbReference>
<dbReference type="CDD" id="cd06558">
    <property type="entry name" value="crotonase-like"/>
    <property type="match status" value="1"/>
</dbReference>